<dbReference type="EMBL" id="JAVRFI010000048">
    <property type="protein sequence ID" value="MDT0454063.1"/>
    <property type="molecule type" value="Genomic_DNA"/>
</dbReference>
<name>A0ABU2SYH9_9ACTN</name>
<proteinExistence type="predicted"/>
<organism evidence="1 2">
    <name type="scientific">Streptomyces hesseae</name>
    <dbReference type="NCBI Taxonomy" id="3075519"/>
    <lineage>
        <taxon>Bacteria</taxon>
        <taxon>Bacillati</taxon>
        <taxon>Actinomycetota</taxon>
        <taxon>Actinomycetes</taxon>
        <taxon>Kitasatosporales</taxon>
        <taxon>Streptomycetaceae</taxon>
        <taxon>Streptomyces</taxon>
    </lineage>
</organism>
<comment type="caution">
    <text evidence="1">The sequence shown here is derived from an EMBL/GenBank/DDBJ whole genome shotgun (WGS) entry which is preliminary data.</text>
</comment>
<accession>A0ABU2SYH9</accession>
<protein>
    <recommendedName>
        <fullName evidence="3">Prenyltransferase</fullName>
    </recommendedName>
</protein>
<keyword evidence="2" id="KW-1185">Reference proteome</keyword>
<dbReference type="RefSeq" id="WP_311616544.1">
    <property type="nucleotide sequence ID" value="NZ_JAVRFI010000048.1"/>
</dbReference>
<dbReference type="Proteomes" id="UP001180531">
    <property type="component" value="Unassembled WGS sequence"/>
</dbReference>
<sequence>MKRTLTTAAAVARGTYGTLRRTRPGGDALWNRTNHAGRTVTLCAGPATALGTATAIVSARALPARHRWAGALTVLTAGACGAYDDVAGDDRRGFRAHLSALRRGEVTSGAVKLLGIGAAGLAAGAVLKERPLDRLLAGVVIAGSAHAVNLLDVRPARAAGAVLALGAGGLLRGGTGAALAAAPVGAAAALLADDAAGRTMLGDTGAHALGAGLGLAVVGANGRAGLAFHAAVLVAATIAADARNPQSG</sequence>
<gene>
    <name evidence="1" type="ORF">RM609_34060</name>
</gene>
<reference evidence="1" key="1">
    <citation type="submission" date="2024-05" db="EMBL/GenBank/DDBJ databases">
        <title>30 novel species of actinomycetes from the DSMZ collection.</title>
        <authorList>
            <person name="Nouioui I."/>
        </authorList>
    </citation>
    <scope>NUCLEOTIDE SEQUENCE</scope>
    <source>
        <strain evidence="1">DSM 40473</strain>
    </source>
</reference>
<evidence type="ECO:0000313" key="1">
    <source>
        <dbReference type="EMBL" id="MDT0454063.1"/>
    </source>
</evidence>
<evidence type="ECO:0008006" key="3">
    <source>
        <dbReference type="Google" id="ProtNLM"/>
    </source>
</evidence>
<evidence type="ECO:0000313" key="2">
    <source>
        <dbReference type="Proteomes" id="UP001180531"/>
    </source>
</evidence>